<evidence type="ECO:0000313" key="7">
    <source>
        <dbReference type="EMBL" id="KQM09222.1"/>
    </source>
</evidence>
<keyword evidence="8" id="KW-1185">Reference proteome</keyword>
<dbReference type="GO" id="GO:0004170">
    <property type="term" value="F:dUTP diphosphatase activity"/>
    <property type="evidence" value="ECO:0007669"/>
    <property type="project" value="UniProtKB-UniRule"/>
</dbReference>
<feature type="binding site" evidence="5">
    <location>
        <position position="76"/>
    </location>
    <ligand>
        <name>substrate</name>
    </ligand>
</feature>
<dbReference type="PATRIC" id="fig|1702214.3.peg.933"/>
<evidence type="ECO:0000256" key="1">
    <source>
        <dbReference type="ARBA" id="ARBA00006581"/>
    </source>
</evidence>
<dbReference type="AlphaFoldDB" id="A0A0Q4BA24"/>
<accession>A0A0Q4BA24</accession>
<feature type="domain" description="dUTPase-like" evidence="6">
    <location>
        <begin position="14"/>
        <end position="142"/>
    </location>
</feature>
<comment type="caution">
    <text evidence="7">The sequence shown here is derived from an EMBL/GenBank/DDBJ whole genome shotgun (WGS) entry which is preliminary data.</text>
</comment>
<comment type="similarity">
    <text evidence="1 5">Belongs to the dUTPase family.</text>
</comment>
<evidence type="ECO:0000256" key="3">
    <source>
        <dbReference type="ARBA" id="ARBA00023080"/>
    </source>
</evidence>
<dbReference type="EMBL" id="LIIK01000009">
    <property type="protein sequence ID" value="KQM09222.1"/>
    <property type="molecule type" value="Genomic_DNA"/>
</dbReference>
<dbReference type="HAMAP" id="MF_00116">
    <property type="entry name" value="dUTPase_bact"/>
    <property type="match status" value="1"/>
</dbReference>
<dbReference type="CDD" id="cd07557">
    <property type="entry name" value="trimeric_dUTPase"/>
    <property type="match status" value="1"/>
</dbReference>
<dbReference type="SUPFAM" id="SSF51283">
    <property type="entry name" value="dUTPase-like"/>
    <property type="match status" value="1"/>
</dbReference>
<keyword evidence="3 5" id="KW-0546">Nucleotide metabolism</keyword>
<comment type="caution">
    <text evidence="5">Lacks conserved residue(s) required for the propagation of feature annotation.</text>
</comment>
<dbReference type="STRING" id="1702214.AL399_02875"/>
<proteinExistence type="inferred from homology"/>
<evidence type="ECO:0000256" key="5">
    <source>
        <dbReference type="HAMAP-Rule" id="MF_00116"/>
    </source>
</evidence>
<keyword evidence="2 5" id="KW-0378">Hydrolase</keyword>
<dbReference type="GO" id="GO:0046081">
    <property type="term" value="P:dUTP catabolic process"/>
    <property type="evidence" value="ECO:0007669"/>
    <property type="project" value="InterPro"/>
</dbReference>
<dbReference type="NCBIfam" id="TIGR00576">
    <property type="entry name" value="dut"/>
    <property type="match status" value="1"/>
</dbReference>
<dbReference type="NCBIfam" id="NF001862">
    <property type="entry name" value="PRK00601.1"/>
    <property type="match status" value="1"/>
</dbReference>
<evidence type="ECO:0000256" key="2">
    <source>
        <dbReference type="ARBA" id="ARBA00022801"/>
    </source>
</evidence>
<dbReference type="Pfam" id="PF00692">
    <property type="entry name" value="dUTPase"/>
    <property type="match status" value="1"/>
</dbReference>
<evidence type="ECO:0000313" key="8">
    <source>
        <dbReference type="Proteomes" id="UP000054172"/>
    </source>
</evidence>
<reference evidence="7" key="1">
    <citation type="submission" date="2015-08" db="EMBL/GenBank/DDBJ databases">
        <title>Candidatus Bacteriodes Periocalifornicus.</title>
        <authorList>
            <person name="McLean J.S."/>
            <person name="Kelley S."/>
        </authorList>
    </citation>
    <scope>NUCLEOTIDE SEQUENCE [LARGE SCALE GENOMIC DNA]</scope>
    <source>
        <strain evidence="7">12B</strain>
    </source>
</reference>
<keyword evidence="5" id="KW-0460">Magnesium</keyword>
<evidence type="ECO:0000256" key="4">
    <source>
        <dbReference type="ARBA" id="ARBA00047686"/>
    </source>
</evidence>
<dbReference type="GO" id="GO:0000287">
    <property type="term" value="F:magnesium ion binding"/>
    <property type="evidence" value="ECO:0007669"/>
    <property type="project" value="UniProtKB-UniRule"/>
</dbReference>
<sequence length="143" mass="15183">MEIKIKTAIGALTPQYGTAESAGADVHAYLDKPVVCPAGDWIAVPTGVFLEIPAGYEVQVRPRSGLALRHGITVLNAPGTIDSDYRGELKIVLINHSKQDYTITPGDRIAQLVAARVEKIQFIPTEQIGSSPRGEGGFGSTGK</sequence>
<keyword evidence="5" id="KW-0479">Metal-binding</keyword>
<feature type="binding site" evidence="5">
    <location>
        <begin position="80"/>
        <end position="82"/>
    </location>
    <ligand>
        <name>substrate</name>
    </ligand>
</feature>
<gene>
    <name evidence="5" type="primary">dut</name>
    <name evidence="7" type="ORF">AL399_02875</name>
</gene>
<organism evidence="7 8">
    <name type="scientific">Candidatus [Bacteroides] periocalifornicus</name>
    <dbReference type="NCBI Taxonomy" id="1702214"/>
    <lineage>
        <taxon>Bacteria</taxon>
        <taxon>Pseudomonadati</taxon>
        <taxon>Bacteroidota</taxon>
    </lineage>
</organism>
<dbReference type="Gene3D" id="2.70.40.10">
    <property type="match status" value="1"/>
</dbReference>
<dbReference type="UniPathway" id="UPA00610">
    <property type="reaction ID" value="UER00666"/>
</dbReference>
<dbReference type="InterPro" id="IPR036157">
    <property type="entry name" value="dUTPase-like_sf"/>
</dbReference>
<dbReference type="InterPro" id="IPR008181">
    <property type="entry name" value="dUTPase"/>
</dbReference>
<comment type="cofactor">
    <cofactor evidence="5">
        <name>Mg(2+)</name>
        <dbReference type="ChEBI" id="CHEBI:18420"/>
    </cofactor>
</comment>
<dbReference type="InterPro" id="IPR029054">
    <property type="entry name" value="dUTPase-like"/>
</dbReference>
<comment type="catalytic activity">
    <reaction evidence="4 5">
        <text>dUTP + H2O = dUMP + diphosphate + H(+)</text>
        <dbReference type="Rhea" id="RHEA:10248"/>
        <dbReference type="ChEBI" id="CHEBI:15377"/>
        <dbReference type="ChEBI" id="CHEBI:15378"/>
        <dbReference type="ChEBI" id="CHEBI:33019"/>
        <dbReference type="ChEBI" id="CHEBI:61555"/>
        <dbReference type="ChEBI" id="CHEBI:246422"/>
        <dbReference type="EC" id="3.6.1.23"/>
    </reaction>
</comment>
<name>A0A0Q4BA24_9BACT</name>
<comment type="function">
    <text evidence="5">This enzyme is involved in nucleotide metabolism: it produces dUMP, the immediate precursor of thymidine nucleotides and it decreases the intracellular concentration of dUTP so that uracil cannot be incorporated into DNA.</text>
</comment>
<dbReference type="PANTHER" id="PTHR11241:SF0">
    <property type="entry name" value="DEOXYURIDINE 5'-TRIPHOSPHATE NUCLEOTIDOHYDROLASE"/>
    <property type="match status" value="1"/>
</dbReference>
<dbReference type="EC" id="3.6.1.23" evidence="5"/>
<feature type="binding site" evidence="5">
    <location>
        <begin position="63"/>
        <end position="65"/>
    </location>
    <ligand>
        <name>substrate</name>
    </ligand>
</feature>
<protein>
    <recommendedName>
        <fullName evidence="5">Deoxyuridine 5'-triphosphate nucleotidohydrolase</fullName>
        <shortName evidence="5">dUTPase</shortName>
        <ecNumber evidence="5">3.6.1.23</ecNumber>
    </recommendedName>
    <alternativeName>
        <fullName evidence="5">dUTP pyrophosphatase</fullName>
    </alternativeName>
</protein>
<evidence type="ECO:0000259" key="6">
    <source>
        <dbReference type="Pfam" id="PF00692"/>
    </source>
</evidence>
<dbReference type="InterPro" id="IPR033704">
    <property type="entry name" value="dUTPase_trimeric"/>
</dbReference>
<dbReference type="GO" id="GO:0006226">
    <property type="term" value="P:dUMP biosynthetic process"/>
    <property type="evidence" value="ECO:0007669"/>
    <property type="project" value="UniProtKB-UniRule"/>
</dbReference>
<comment type="pathway">
    <text evidence="5">Pyrimidine metabolism; dUMP biosynthesis; dUMP from dCTP (dUTP route): step 2/2.</text>
</comment>
<dbReference type="Proteomes" id="UP000054172">
    <property type="component" value="Unassembled WGS sequence"/>
</dbReference>
<dbReference type="PANTHER" id="PTHR11241">
    <property type="entry name" value="DEOXYURIDINE 5'-TRIPHOSPHATE NUCLEOTIDOHYDROLASE"/>
    <property type="match status" value="1"/>
</dbReference>